<dbReference type="Proteomes" id="UP000253506">
    <property type="component" value="Unassembled WGS sequence"/>
</dbReference>
<organism evidence="1 2">
    <name type="scientific">Marinomonas foliarum</name>
    <dbReference type="NCBI Taxonomy" id="491950"/>
    <lineage>
        <taxon>Bacteria</taxon>
        <taxon>Pseudomonadati</taxon>
        <taxon>Pseudomonadota</taxon>
        <taxon>Gammaproteobacteria</taxon>
        <taxon>Oceanospirillales</taxon>
        <taxon>Oceanospirillaceae</taxon>
        <taxon>Marinomonas</taxon>
    </lineage>
</organism>
<protein>
    <submittedName>
        <fullName evidence="1">RelE toxin of RelEB toxin-antitoxin system</fullName>
    </submittedName>
</protein>
<accession>A0A369ACS5</accession>
<dbReference type="PIRSF" id="PIRSF039032">
    <property type="entry name" value="HigB-2"/>
    <property type="match status" value="1"/>
</dbReference>
<proteinExistence type="predicted"/>
<gene>
    <name evidence="1" type="ORF">DFP77_10772</name>
</gene>
<evidence type="ECO:0000313" key="2">
    <source>
        <dbReference type="Proteomes" id="UP000253506"/>
    </source>
</evidence>
<dbReference type="EMBL" id="QPJQ01000007">
    <property type="protein sequence ID" value="RCX06973.1"/>
    <property type="molecule type" value="Genomic_DNA"/>
</dbReference>
<dbReference type="InterPro" id="IPR009387">
    <property type="entry name" value="HigB-2"/>
</dbReference>
<dbReference type="AlphaFoldDB" id="A0A369ACS5"/>
<reference evidence="1 2" key="1">
    <citation type="submission" date="2018-07" db="EMBL/GenBank/DDBJ databases">
        <title>Genomic Encyclopedia of Type Strains, Phase III (KMG-III): the genomes of soil and plant-associated and newly described type strains.</title>
        <authorList>
            <person name="Whitman W."/>
        </authorList>
    </citation>
    <scope>NUCLEOTIDE SEQUENCE [LARGE SCALE GENOMIC DNA]</scope>
    <source>
        <strain evidence="1 2">CECT 7731</strain>
    </source>
</reference>
<name>A0A369ACS5_9GAMM</name>
<dbReference type="Pfam" id="PF06296">
    <property type="entry name" value="RelE"/>
    <property type="match status" value="1"/>
</dbReference>
<dbReference type="OrthoDB" id="197283at2"/>
<dbReference type="RefSeq" id="WP_114411274.1">
    <property type="nucleotide sequence ID" value="NZ_JBQDNF010000005.1"/>
</dbReference>
<comment type="caution">
    <text evidence="1">The sequence shown here is derived from an EMBL/GenBank/DDBJ whole genome shotgun (WGS) entry which is preliminary data.</text>
</comment>
<evidence type="ECO:0000313" key="1">
    <source>
        <dbReference type="EMBL" id="RCX06973.1"/>
    </source>
</evidence>
<sequence length="105" mass="12268">MVIVETPIFTKLINEIMSDDEYKELQEALVIKPDLGVLIKSSGGLRKVRWSVDGRGKRGGVRVIYYWMTENEQLYMMYIFPKNAQDNLTDVQTKALRQIVERWSL</sequence>